<sequence>MATYSAVAFTFLNLSIVIIGIFMMQPRNLLFTPKDDDFDVIKDVGGAVGHGITHHESNLAAIDPWTKACHTTGQFTLSGVINPSTIFQGPCTVKTIVVNVEGDVTAKPKKDWPKESDVWIKFQNIQNLHVTGKGKFIGLGRDWWNSCDPKALAFHACKGLRLDGLTSIDSPRNHISINACDGATISNINIVAPGDSPNTDGIDISATNGVNVIGGHIGTGDDCIAINGGSFNINITNLNCGPGHGIREDRPHMVQISDVTFYDINGTSTKPDAISIICSRNPNSCLGITLRKINILPANPLVKVVSTCENTNVRILDNVSPRVTCTRMPSLIEMPSDHDYNESQQAIAAS</sequence>
<evidence type="ECO:0000313" key="2">
    <source>
        <dbReference type="Proteomes" id="UP001056120"/>
    </source>
</evidence>
<protein>
    <submittedName>
        <fullName evidence="1">Uncharacterized protein</fullName>
    </submittedName>
</protein>
<proteinExistence type="predicted"/>
<dbReference type="EMBL" id="CM042035">
    <property type="protein sequence ID" value="KAI3755166.1"/>
    <property type="molecule type" value="Genomic_DNA"/>
</dbReference>
<organism evidence="1 2">
    <name type="scientific">Smallanthus sonchifolius</name>
    <dbReference type="NCBI Taxonomy" id="185202"/>
    <lineage>
        <taxon>Eukaryota</taxon>
        <taxon>Viridiplantae</taxon>
        <taxon>Streptophyta</taxon>
        <taxon>Embryophyta</taxon>
        <taxon>Tracheophyta</taxon>
        <taxon>Spermatophyta</taxon>
        <taxon>Magnoliopsida</taxon>
        <taxon>eudicotyledons</taxon>
        <taxon>Gunneridae</taxon>
        <taxon>Pentapetalae</taxon>
        <taxon>asterids</taxon>
        <taxon>campanulids</taxon>
        <taxon>Asterales</taxon>
        <taxon>Asteraceae</taxon>
        <taxon>Asteroideae</taxon>
        <taxon>Heliantheae alliance</taxon>
        <taxon>Millerieae</taxon>
        <taxon>Smallanthus</taxon>
    </lineage>
</organism>
<comment type="caution">
    <text evidence="1">The sequence shown here is derived from an EMBL/GenBank/DDBJ whole genome shotgun (WGS) entry which is preliminary data.</text>
</comment>
<name>A0ACB9E8Y6_9ASTR</name>
<accession>A0ACB9E8Y6</accession>
<keyword evidence="2" id="KW-1185">Reference proteome</keyword>
<gene>
    <name evidence="1" type="ORF">L1987_54961</name>
</gene>
<reference evidence="2" key="1">
    <citation type="journal article" date="2022" name="Mol. Ecol. Resour.">
        <title>The genomes of chicory, endive, great burdock and yacon provide insights into Asteraceae palaeo-polyploidization history and plant inulin production.</title>
        <authorList>
            <person name="Fan W."/>
            <person name="Wang S."/>
            <person name="Wang H."/>
            <person name="Wang A."/>
            <person name="Jiang F."/>
            <person name="Liu H."/>
            <person name="Zhao H."/>
            <person name="Xu D."/>
            <person name="Zhang Y."/>
        </authorList>
    </citation>
    <scope>NUCLEOTIDE SEQUENCE [LARGE SCALE GENOMIC DNA]</scope>
    <source>
        <strain evidence="2">cv. Yunnan</strain>
    </source>
</reference>
<reference evidence="1 2" key="2">
    <citation type="journal article" date="2022" name="Mol. Ecol. Resour.">
        <title>The genomes of chicory, endive, great burdock and yacon provide insights into Asteraceae paleo-polyploidization history and plant inulin production.</title>
        <authorList>
            <person name="Fan W."/>
            <person name="Wang S."/>
            <person name="Wang H."/>
            <person name="Wang A."/>
            <person name="Jiang F."/>
            <person name="Liu H."/>
            <person name="Zhao H."/>
            <person name="Xu D."/>
            <person name="Zhang Y."/>
        </authorList>
    </citation>
    <scope>NUCLEOTIDE SEQUENCE [LARGE SCALE GENOMIC DNA]</scope>
    <source>
        <strain evidence="2">cv. Yunnan</strain>
        <tissue evidence="1">Leaves</tissue>
    </source>
</reference>
<dbReference type="Proteomes" id="UP001056120">
    <property type="component" value="Linkage Group LG18"/>
</dbReference>
<evidence type="ECO:0000313" key="1">
    <source>
        <dbReference type="EMBL" id="KAI3755166.1"/>
    </source>
</evidence>